<dbReference type="Proteomes" id="UP000077266">
    <property type="component" value="Unassembled WGS sequence"/>
</dbReference>
<keyword evidence="2" id="KW-1133">Transmembrane helix</keyword>
<dbReference type="InParanoid" id="A0A166A8E7"/>
<dbReference type="AlphaFoldDB" id="A0A166A8E7"/>
<feature type="region of interest" description="Disordered" evidence="1">
    <location>
        <begin position="236"/>
        <end position="259"/>
    </location>
</feature>
<keyword evidence="2" id="KW-0472">Membrane</keyword>
<keyword evidence="2" id="KW-0812">Transmembrane</keyword>
<proteinExistence type="predicted"/>
<organism evidence="3 4">
    <name type="scientific">Exidia glandulosa HHB12029</name>
    <dbReference type="NCBI Taxonomy" id="1314781"/>
    <lineage>
        <taxon>Eukaryota</taxon>
        <taxon>Fungi</taxon>
        <taxon>Dikarya</taxon>
        <taxon>Basidiomycota</taxon>
        <taxon>Agaricomycotina</taxon>
        <taxon>Agaricomycetes</taxon>
        <taxon>Auriculariales</taxon>
        <taxon>Exidiaceae</taxon>
        <taxon>Exidia</taxon>
    </lineage>
</organism>
<feature type="region of interest" description="Disordered" evidence="1">
    <location>
        <begin position="287"/>
        <end position="307"/>
    </location>
</feature>
<dbReference type="OrthoDB" id="3046318at2759"/>
<keyword evidence="4" id="KW-1185">Reference proteome</keyword>
<accession>A0A166A8E7</accession>
<evidence type="ECO:0000256" key="1">
    <source>
        <dbReference type="SAM" id="MobiDB-lite"/>
    </source>
</evidence>
<evidence type="ECO:0000256" key="2">
    <source>
        <dbReference type="SAM" id="Phobius"/>
    </source>
</evidence>
<feature type="transmembrane region" description="Helical" evidence="2">
    <location>
        <begin position="53"/>
        <end position="80"/>
    </location>
</feature>
<protein>
    <submittedName>
        <fullName evidence="3">Uncharacterized protein</fullName>
    </submittedName>
</protein>
<evidence type="ECO:0000313" key="4">
    <source>
        <dbReference type="Proteomes" id="UP000077266"/>
    </source>
</evidence>
<reference evidence="3 4" key="1">
    <citation type="journal article" date="2016" name="Mol. Biol. Evol.">
        <title>Comparative Genomics of Early-Diverging Mushroom-Forming Fungi Provides Insights into the Origins of Lignocellulose Decay Capabilities.</title>
        <authorList>
            <person name="Nagy L.G."/>
            <person name="Riley R."/>
            <person name="Tritt A."/>
            <person name="Adam C."/>
            <person name="Daum C."/>
            <person name="Floudas D."/>
            <person name="Sun H."/>
            <person name="Yadav J.S."/>
            <person name="Pangilinan J."/>
            <person name="Larsson K.H."/>
            <person name="Matsuura K."/>
            <person name="Barry K."/>
            <person name="Labutti K."/>
            <person name="Kuo R."/>
            <person name="Ohm R.A."/>
            <person name="Bhattacharya S.S."/>
            <person name="Shirouzu T."/>
            <person name="Yoshinaga Y."/>
            <person name="Martin F.M."/>
            <person name="Grigoriev I.V."/>
            <person name="Hibbett D.S."/>
        </authorList>
    </citation>
    <scope>NUCLEOTIDE SEQUENCE [LARGE SCALE GENOMIC DNA]</scope>
    <source>
        <strain evidence="3 4">HHB12029</strain>
    </source>
</reference>
<gene>
    <name evidence="3" type="ORF">EXIGLDRAFT_145908</name>
</gene>
<sequence>MTRLTQTVAAVCAGISICVTIFMLVRAFRYLRAQGLSFRKLVLSSRRSGSVSVWIRILVRLAVFELYCIIVVMIVVIMAARRPPAIIRQVIDFIVDTVPLVTFLVFGTSGDILRAWGLRRDSPQLSTTTISSVTVTRKSTFHRDAPPVPPKNEGYVMSPYTAGSDWPPSPPVPDRYSPIPQISRARRLGPADLDLEGTSPTLAINATPSLYREQTRRDPNLDGTSPTLAINATPSLYREQTRRDPNLSSVPPSAAPSMRSFASTEHLNAPTPPPIPEARWNREWGEPVRRMPTWDYDQPPEYPPTRR</sequence>
<evidence type="ECO:0000313" key="3">
    <source>
        <dbReference type="EMBL" id="KZV89499.1"/>
    </source>
</evidence>
<name>A0A166A8E7_EXIGL</name>
<feature type="transmembrane region" description="Helical" evidence="2">
    <location>
        <begin position="6"/>
        <end position="32"/>
    </location>
</feature>
<dbReference type="EMBL" id="KV426071">
    <property type="protein sequence ID" value="KZV89499.1"/>
    <property type="molecule type" value="Genomic_DNA"/>
</dbReference>